<reference evidence="2 3" key="1">
    <citation type="submission" date="2021-08" db="EMBL/GenBank/DDBJ databases">
        <title>Streptomyces sp. PTM05 isolated from lichen.</title>
        <authorList>
            <person name="Somphong A."/>
            <person name="Phongsopitanun W."/>
            <person name="Tanasupawat S."/>
        </authorList>
    </citation>
    <scope>NUCLEOTIDE SEQUENCE [LARGE SCALE GENOMIC DNA]</scope>
    <source>
        <strain evidence="2 3">Ptm05</strain>
    </source>
</reference>
<dbReference type="InterPro" id="IPR012338">
    <property type="entry name" value="Beta-lactam/transpept-like"/>
</dbReference>
<dbReference type="Proteomes" id="UP001198565">
    <property type="component" value="Unassembled WGS sequence"/>
</dbReference>
<dbReference type="InterPro" id="IPR000871">
    <property type="entry name" value="Beta-lactam_class-A"/>
</dbReference>
<dbReference type="InterPro" id="IPR045155">
    <property type="entry name" value="Beta-lactam_cat"/>
</dbReference>
<dbReference type="GO" id="GO:0016853">
    <property type="term" value="F:isomerase activity"/>
    <property type="evidence" value="ECO:0007669"/>
    <property type="project" value="UniProtKB-KW"/>
</dbReference>
<name>A0ABS7QPQ1_9ACTN</name>
<dbReference type="Gene3D" id="3.40.710.10">
    <property type="entry name" value="DD-peptidase/beta-lactamase superfamily"/>
    <property type="match status" value="1"/>
</dbReference>
<evidence type="ECO:0000259" key="1">
    <source>
        <dbReference type="Pfam" id="PF13354"/>
    </source>
</evidence>
<keyword evidence="3" id="KW-1185">Reference proteome</keyword>
<evidence type="ECO:0000313" key="3">
    <source>
        <dbReference type="Proteomes" id="UP001198565"/>
    </source>
</evidence>
<feature type="domain" description="Beta-lactamase class A catalytic" evidence="1">
    <location>
        <begin position="71"/>
        <end position="209"/>
    </location>
</feature>
<comment type="caution">
    <text evidence="2">The sequence shown here is derived from an EMBL/GenBank/DDBJ whole genome shotgun (WGS) entry which is preliminary data.</text>
</comment>
<dbReference type="PANTHER" id="PTHR35333">
    <property type="entry name" value="BETA-LACTAMASE"/>
    <property type="match status" value="1"/>
</dbReference>
<dbReference type="PANTHER" id="PTHR35333:SF3">
    <property type="entry name" value="BETA-LACTAMASE-TYPE TRANSPEPTIDASE FOLD CONTAINING PROTEIN"/>
    <property type="match status" value="1"/>
</dbReference>
<protein>
    <submittedName>
        <fullName evidence="2">Class A beta-lactamase-related serine hydrolase</fullName>
    </submittedName>
</protein>
<dbReference type="EMBL" id="JAINVZ010000005">
    <property type="protein sequence ID" value="MBY8885147.1"/>
    <property type="molecule type" value="Genomic_DNA"/>
</dbReference>
<keyword evidence="2" id="KW-0413">Isomerase</keyword>
<accession>A0ABS7QPQ1</accession>
<dbReference type="SUPFAM" id="SSF56601">
    <property type="entry name" value="beta-lactamase/transpeptidase-like"/>
    <property type="match status" value="1"/>
</dbReference>
<sequence length="235" mass="24786">MVSGAVGQPGDSGTGRLSVAVRDLDTGVTGRYSTADGHRFVTASIVKVDILVTLLLRAQEQHRPLTDRERRLAGVMIQDSDNDAASTLWSELGAAAVTRTHRTLGLRSTTVGAGTAWGLTTTTADDQLRLLAAIMTPHSPLTDSSRQYAVSLMRAVRADQQWGVSAAADPGTVSGLKNGWLPRSDDGLWVINSVGEVRHDGHRLLIAVLSDGQPSQQTGISLVETAARAAAEAVD</sequence>
<organism evidence="2 3">
    <name type="scientific">Streptantibioticus parmotrematis</name>
    <dbReference type="NCBI Taxonomy" id="2873249"/>
    <lineage>
        <taxon>Bacteria</taxon>
        <taxon>Bacillati</taxon>
        <taxon>Actinomycetota</taxon>
        <taxon>Actinomycetes</taxon>
        <taxon>Kitasatosporales</taxon>
        <taxon>Streptomycetaceae</taxon>
        <taxon>Streptantibioticus</taxon>
    </lineage>
</organism>
<dbReference type="Pfam" id="PF13354">
    <property type="entry name" value="Beta-lactamase2"/>
    <property type="match status" value="1"/>
</dbReference>
<gene>
    <name evidence="2" type="ORF">K7472_09860</name>
</gene>
<proteinExistence type="predicted"/>
<keyword evidence="2" id="KW-0378">Hydrolase</keyword>
<dbReference type="GO" id="GO:0016787">
    <property type="term" value="F:hydrolase activity"/>
    <property type="evidence" value="ECO:0007669"/>
    <property type="project" value="UniProtKB-KW"/>
</dbReference>
<evidence type="ECO:0000313" key="2">
    <source>
        <dbReference type="EMBL" id="MBY8885147.1"/>
    </source>
</evidence>